<name>A0A9Y2AJK5_9FIRM</name>
<keyword evidence="9" id="KW-0966">Cell projection</keyword>
<comment type="similarity">
    <text evidence="2">Belongs to the flagella basal body rod proteins family.</text>
</comment>
<evidence type="ECO:0000313" key="10">
    <source>
        <dbReference type="Proteomes" id="UP001243623"/>
    </source>
</evidence>
<evidence type="ECO:0000256" key="5">
    <source>
        <dbReference type="ARBA" id="ARBA00025933"/>
    </source>
</evidence>
<comment type="subunit">
    <text evidence="5 6">The basal body constitutes a major portion of the flagellar organelle and consists of four rings (L,P,S, and M) mounted on a central rod. The rod consists of about 26 subunits of FlgG in the distal portion, and FlgB, FlgC and FlgF are thought to build up the proximal portion of the rod with about 6 subunits each.</text>
</comment>
<dbReference type="InterPro" id="IPR019776">
    <property type="entry name" value="Flagellar_basal_body_rod_CS"/>
</dbReference>
<evidence type="ECO:0000313" key="9">
    <source>
        <dbReference type="EMBL" id="WIW71577.1"/>
    </source>
</evidence>
<dbReference type="NCBIfam" id="TIGR01395">
    <property type="entry name" value="FlgC"/>
    <property type="match status" value="1"/>
</dbReference>
<dbReference type="PANTHER" id="PTHR30435:SF2">
    <property type="entry name" value="FLAGELLAR BASAL-BODY ROD PROTEIN FLGC"/>
    <property type="match status" value="1"/>
</dbReference>
<dbReference type="KEGG" id="sgbi:P3F81_04540"/>
<reference evidence="9" key="1">
    <citation type="submission" date="2023-03" db="EMBL/GenBank/DDBJ databases">
        <title>Selenobaculum gbiensis gen. nov. sp. nov., a new bacterium isolated from the gut microbiota of IBD patient.</title>
        <authorList>
            <person name="Yeo S."/>
            <person name="Park H."/>
            <person name="Huh C.S."/>
        </authorList>
    </citation>
    <scope>NUCLEOTIDE SEQUENCE</scope>
    <source>
        <strain evidence="9">ICN-92133</strain>
    </source>
</reference>
<gene>
    <name evidence="9" type="primary">flgC</name>
    <name evidence="9" type="ORF">P3F81_04540</name>
</gene>
<dbReference type="PROSITE" id="PS00588">
    <property type="entry name" value="FLAGELLA_BB_ROD"/>
    <property type="match status" value="1"/>
</dbReference>
<dbReference type="AlphaFoldDB" id="A0A9Y2AJK5"/>
<protein>
    <recommendedName>
        <fullName evidence="3 6">Flagellar basal-body rod protein FlgC</fullName>
    </recommendedName>
</protein>
<dbReference type="Pfam" id="PF06429">
    <property type="entry name" value="Flg_bbr_C"/>
    <property type="match status" value="1"/>
</dbReference>
<dbReference type="Pfam" id="PF00460">
    <property type="entry name" value="Flg_bb_rod"/>
    <property type="match status" value="1"/>
</dbReference>
<sequence length="146" mass="15673">MGMFDAIDAAASGLTAERLRMDVISNNLANVNTTRTPEGGSYKRKLVVFEPRNQQGLSFAKTLSGEMQQSGEGVRAVGIISDDTPGNTIYDPNHPDANKDGYVEMPNVNVVNEMVDMITASRAYEANVTAVNTAKSMAMKALDIGK</sequence>
<evidence type="ECO:0000259" key="8">
    <source>
        <dbReference type="Pfam" id="PF06429"/>
    </source>
</evidence>
<feature type="domain" description="Flagellar basal body rod protein N-terminal" evidence="7">
    <location>
        <begin position="7"/>
        <end position="35"/>
    </location>
</feature>
<evidence type="ECO:0000256" key="1">
    <source>
        <dbReference type="ARBA" id="ARBA00004117"/>
    </source>
</evidence>
<dbReference type="EMBL" id="CP120678">
    <property type="protein sequence ID" value="WIW71577.1"/>
    <property type="molecule type" value="Genomic_DNA"/>
</dbReference>
<evidence type="ECO:0000256" key="6">
    <source>
        <dbReference type="RuleBase" id="RU362062"/>
    </source>
</evidence>
<dbReference type="Proteomes" id="UP001243623">
    <property type="component" value="Chromosome"/>
</dbReference>
<dbReference type="InterPro" id="IPR006299">
    <property type="entry name" value="FlgC"/>
</dbReference>
<accession>A0A9Y2AJK5</accession>
<feature type="domain" description="Flagellar basal-body/hook protein C-terminal" evidence="8">
    <location>
        <begin position="100"/>
        <end position="143"/>
    </location>
</feature>
<dbReference type="PANTHER" id="PTHR30435">
    <property type="entry name" value="FLAGELLAR PROTEIN"/>
    <property type="match status" value="1"/>
</dbReference>
<keyword evidence="10" id="KW-1185">Reference proteome</keyword>
<evidence type="ECO:0000256" key="2">
    <source>
        <dbReference type="ARBA" id="ARBA00009677"/>
    </source>
</evidence>
<dbReference type="GO" id="GO:0030694">
    <property type="term" value="C:bacterial-type flagellum basal body, rod"/>
    <property type="evidence" value="ECO:0007669"/>
    <property type="project" value="UniProtKB-UniRule"/>
</dbReference>
<evidence type="ECO:0000256" key="3">
    <source>
        <dbReference type="ARBA" id="ARBA00017941"/>
    </source>
</evidence>
<proteinExistence type="inferred from homology"/>
<organism evidence="9 10">
    <name type="scientific">Selenobaculum gibii</name>
    <dbReference type="NCBI Taxonomy" id="3054208"/>
    <lineage>
        <taxon>Bacteria</taxon>
        <taxon>Bacillati</taxon>
        <taxon>Bacillota</taxon>
        <taxon>Negativicutes</taxon>
        <taxon>Selenomonadales</taxon>
        <taxon>Selenomonadaceae</taxon>
        <taxon>Selenobaculum</taxon>
    </lineage>
</organism>
<dbReference type="RefSeq" id="WP_147668006.1">
    <property type="nucleotide sequence ID" value="NZ_CP120678.1"/>
</dbReference>
<comment type="subcellular location">
    <subcellularLocation>
        <location evidence="1 6">Bacterial flagellum basal body</location>
    </subcellularLocation>
</comment>
<dbReference type="InterPro" id="IPR001444">
    <property type="entry name" value="Flag_bb_rod_N"/>
</dbReference>
<evidence type="ECO:0000256" key="4">
    <source>
        <dbReference type="ARBA" id="ARBA00023143"/>
    </source>
</evidence>
<keyword evidence="4 6" id="KW-0975">Bacterial flagellum</keyword>
<evidence type="ECO:0000259" key="7">
    <source>
        <dbReference type="Pfam" id="PF00460"/>
    </source>
</evidence>
<dbReference type="InterPro" id="IPR010930">
    <property type="entry name" value="Flg_bb/hook_C_dom"/>
</dbReference>
<dbReference type="GO" id="GO:0071978">
    <property type="term" value="P:bacterial-type flagellum-dependent swarming motility"/>
    <property type="evidence" value="ECO:0007669"/>
    <property type="project" value="TreeGrafter"/>
</dbReference>
<keyword evidence="9" id="KW-0282">Flagellum</keyword>
<keyword evidence="9" id="KW-0969">Cilium</keyword>